<sequence length="75" mass="8516">MLSCEERQRSLADHEALYLRTLMVRIEQTLLGGNVPWTPHHPHSDHEMLEPASQCKPITYPEPGGICMRSSFSVV</sequence>
<name>A0A1H4B0S3_9BURK</name>
<accession>A0A1H4B0S3</accession>
<proteinExistence type="predicted"/>
<dbReference type="STRING" id="83784.SAMN05192564_1011404"/>
<dbReference type="EMBL" id="FNRQ01000001">
    <property type="protein sequence ID" value="SEA41674.1"/>
    <property type="molecule type" value="Genomic_DNA"/>
</dbReference>
<evidence type="ECO:0000313" key="2">
    <source>
        <dbReference type="Proteomes" id="UP000198638"/>
    </source>
</evidence>
<reference evidence="2" key="1">
    <citation type="submission" date="2016-10" db="EMBL/GenBank/DDBJ databases">
        <authorList>
            <person name="Varghese N."/>
            <person name="Submissions S."/>
        </authorList>
    </citation>
    <scope>NUCLEOTIDE SEQUENCE [LARGE SCALE GENOMIC DNA]</scope>
    <source>
        <strain evidence="2">LMG 24000</strain>
    </source>
</reference>
<keyword evidence="2" id="KW-1185">Reference proteome</keyword>
<dbReference type="AlphaFoldDB" id="A0A1H4B0S3"/>
<evidence type="ECO:0000313" key="1">
    <source>
        <dbReference type="EMBL" id="SEA41674.1"/>
    </source>
</evidence>
<gene>
    <name evidence="1" type="ORF">SAMN05192564_1011404</name>
</gene>
<dbReference type="Gene3D" id="3.30.9.90">
    <property type="match status" value="1"/>
</dbReference>
<dbReference type="Proteomes" id="UP000198638">
    <property type="component" value="Unassembled WGS sequence"/>
</dbReference>
<organism evidence="1 2">
    <name type="scientific">Paraburkholderia sartisoli</name>
    <dbReference type="NCBI Taxonomy" id="83784"/>
    <lineage>
        <taxon>Bacteria</taxon>
        <taxon>Pseudomonadati</taxon>
        <taxon>Pseudomonadota</taxon>
        <taxon>Betaproteobacteria</taxon>
        <taxon>Burkholderiales</taxon>
        <taxon>Burkholderiaceae</taxon>
        <taxon>Paraburkholderia</taxon>
    </lineage>
</organism>
<protein>
    <submittedName>
        <fullName evidence="1">Uncharacterized protein</fullName>
    </submittedName>
</protein>